<protein>
    <submittedName>
        <fullName evidence="1">Uncharacterized protein</fullName>
    </submittedName>
</protein>
<dbReference type="OrthoDB" id="6694145at2"/>
<name>N9LMB6_9GAMM</name>
<accession>N9LMB6</accession>
<dbReference type="PATRIC" id="fig|1217703.3.peg.191"/>
<comment type="caution">
    <text evidence="1">The sequence shown here is derived from an EMBL/GenBank/DDBJ whole genome shotgun (WGS) entry which is preliminary data.</text>
</comment>
<evidence type="ECO:0000313" key="2">
    <source>
        <dbReference type="Proteomes" id="UP000013261"/>
    </source>
</evidence>
<sequence length="107" mass="12187">MTNISNSTLSNKMKLAEQKQTQVTQSWYDPALEVLEQMLEKRRANLRKIKSDENQAAVTREEFMETLHDLKGMTLWQAGDVIASLKRAGKIKCFGRFIQLNDQGGGK</sequence>
<dbReference type="AlphaFoldDB" id="N9LMB6"/>
<organism evidence="1 2">
    <name type="scientific">Acinetobacter dispersus</name>
    <dbReference type="NCBI Taxonomy" id="70348"/>
    <lineage>
        <taxon>Bacteria</taxon>
        <taxon>Pseudomonadati</taxon>
        <taxon>Pseudomonadota</taxon>
        <taxon>Gammaproteobacteria</taxon>
        <taxon>Moraxellales</taxon>
        <taxon>Moraxellaceae</taxon>
        <taxon>Acinetobacter</taxon>
    </lineage>
</organism>
<dbReference type="Proteomes" id="UP000013261">
    <property type="component" value="Unassembled WGS sequence"/>
</dbReference>
<dbReference type="HOGENOM" id="CLU_157026_1_0_6"/>
<dbReference type="RefSeq" id="WP_005183659.1">
    <property type="nucleotide sequence ID" value="NZ_KB850048.1"/>
</dbReference>
<evidence type="ECO:0000313" key="1">
    <source>
        <dbReference type="EMBL" id="ENW97368.1"/>
    </source>
</evidence>
<dbReference type="eggNOG" id="ENOG5031RH0">
    <property type="taxonomic scope" value="Bacteria"/>
</dbReference>
<proteinExistence type="predicted"/>
<reference evidence="1 2" key="1">
    <citation type="submission" date="2013-02" db="EMBL/GenBank/DDBJ databases">
        <title>The Genome Sequence of Acinetobacter sp. ANC 4105.</title>
        <authorList>
            <consortium name="The Broad Institute Genome Sequencing Platform"/>
            <consortium name="The Broad Institute Genome Sequencing Center for Infectious Disease"/>
            <person name="Cerqueira G."/>
            <person name="Feldgarden M."/>
            <person name="Courvalin P."/>
            <person name="Perichon B."/>
            <person name="Grillot-Courvalin C."/>
            <person name="Clermont D."/>
            <person name="Rocha E."/>
            <person name="Yoon E.-J."/>
            <person name="Nemec A."/>
            <person name="Walker B."/>
            <person name="Young S.K."/>
            <person name="Zeng Q."/>
            <person name="Gargeya S."/>
            <person name="Fitzgerald M."/>
            <person name="Haas B."/>
            <person name="Abouelleil A."/>
            <person name="Alvarado L."/>
            <person name="Arachchi H.M."/>
            <person name="Berlin A.M."/>
            <person name="Chapman S.B."/>
            <person name="Dewar J."/>
            <person name="Goldberg J."/>
            <person name="Griggs A."/>
            <person name="Gujja S."/>
            <person name="Hansen M."/>
            <person name="Howarth C."/>
            <person name="Imamovic A."/>
            <person name="Larimer J."/>
            <person name="McCowan C."/>
            <person name="Murphy C."/>
            <person name="Neiman D."/>
            <person name="Pearson M."/>
            <person name="Priest M."/>
            <person name="Roberts A."/>
            <person name="Saif S."/>
            <person name="Shea T."/>
            <person name="Sisk P."/>
            <person name="Sykes S."/>
            <person name="Wortman J."/>
            <person name="Nusbaum C."/>
            <person name="Birren B."/>
        </authorList>
    </citation>
    <scope>NUCLEOTIDE SEQUENCE [LARGE SCALE GENOMIC DNA]</scope>
    <source>
        <strain evidence="1 2">ANC 4105</strain>
    </source>
</reference>
<dbReference type="EMBL" id="APRL01000001">
    <property type="protein sequence ID" value="ENW97368.1"/>
    <property type="molecule type" value="Genomic_DNA"/>
</dbReference>
<gene>
    <name evidence="1" type="ORF">F904_00206</name>
</gene>
<keyword evidence="2" id="KW-1185">Reference proteome</keyword>